<proteinExistence type="predicted"/>
<feature type="chain" id="PRO_5020859969" evidence="2">
    <location>
        <begin position="19"/>
        <end position="115"/>
    </location>
</feature>
<evidence type="ECO:0000256" key="1">
    <source>
        <dbReference type="SAM" id="MobiDB-lite"/>
    </source>
</evidence>
<reference evidence="3" key="1">
    <citation type="journal article" date="2019" name="PLoS Negl. Trop. Dis.">
        <title>Revisiting the worldwide diversity of Leptospira species in the environment.</title>
        <authorList>
            <person name="Vincent A.T."/>
            <person name="Schiettekatte O."/>
            <person name="Bourhy P."/>
            <person name="Veyrier F.J."/>
            <person name="Picardeau M."/>
        </authorList>
    </citation>
    <scope>NUCLEOTIDE SEQUENCE [LARGE SCALE GENOMIC DNA]</scope>
    <source>
        <strain evidence="3">201300427</strain>
    </source>
</reference>
<feature type="compositionally biased region" description="Gly residues" evidence="1">
    <location>
        <begin position="92"/>
        <end position="115"/>
    </location>
</feature>
<dbReference type="Proteomes" id="UP000298058">
    <property type="component" value="Unassembled WGS sequence"/>
</dbReference>
<keyword evidence="4" id="KW-1185">Reference proteome</keyword>
<keyword evidence="2" id="KW-0732">Signal</keyword>
<feature type="signal peptide" evidence="2">
    <location>
        <begin position="1"/>
        <end position="18"/>
    </location>
</feature>
<sequence length="115" mass="11258">MKVWLFCLLFLSGVFVFGNCSNVSTSRSSCINRCSAEQTLCFLGTYQQTNMGGTGSALLCTGYFLACESKCPGGGGGTTTRTRSSGSSTRSSGGGGGGSGGGSSGSGGGHGGSGH</sequence>
<name>A0A4R9LYZ7_9LEPT</name>
<comment type="caution">
    <text evidence="3">The sequence shown here is derived from an EMBL/GenBank/DDBJ whole genome shotgun (WGS) entry which is preliminary data.</text>
</comment>
<dbReference type="EMBL" id="RQHW01000042">
    <property type="protein sequence ID" value="TGN18952.1"/>
    <property type="molecule type" value="Genomic_DNA"/>
</dbReference>
<dbReference type="RefSeq" id="WP_135760635.1">
    <property type="nucleotide sequence ID" value="NZ_RQHW01000042.1"/>
</dbReference>
<protein>
    <submittedName>
        <fullName evidence="3">Uncharacterized protein</fullName>
    </submittedName>
</protein>
<organism evidence="3 4">
    <name type="scientific">Leptospira idonii</name>
    <dbReference type="NCBI Taxonomy" id="1193500"/>
    <lineage>
        <taxon>Bacteria</taxon>
        <taxon>Pseudomonadati</taxon>
        <taxon>Spirochaetota</taxon>
        <taxon>Spirochaetia</taxon>
        <taxon>Leptospirales</taxon>
        <taxon>Leptospiraceae</taxon>
        <taxon>Leptospira</taxon>
    </lineage>
</organism>
<accession>A0A4R9LYZ7</accession>
<feature type="compositionally biased region" description="Low complexity" evidence="1">
    <location>
        <begin position="79"/>
        <end position="91"/>
    </location>
</feature>
<evidence type="ECO:0000313" key="4">
    <source>
        <dbReference type="Proteomes" id="UP000298058"/>
    </source>
</evidence>
<feature type="region of interest" description="Disordered" evidence="1">
    <location>
        <begin position="73"/>
        <end position="115"/>
    </location>
</feature>
<evidence type="ECO:0000313" key="3">
    <source>
        <dbReference type="EMBL" id="TGN18952.1"/>
    </source>
</evidence>
<gene>
    <name evidence="3" type="ORF">EHS15_11075</name>
</gene>
<evidence type="ECO:0000256" key="2">
    <source>
        <dbReference type="SAM" id="SignalP"/>
    </source>
</evidence>
<dbReference type="AlphaFoldDB" id="A0A4R9LYZ7"/>